<evidence type="ECO:0000256" key="21">
    <source>
        <dbReference type="RuleBase" id="RU361183"/>
    </source>
</evidence>
<feature type="domain" description="CUB" evidence="23">
    <location>
        <begin position="954"/>
        <end position="1066"/>
    </location>
</feature>
<evidence type="ECO:0000256" key="22">
    <source>
        <dbReference type="SAM" id="MobiDB-lite"/>
    </source>
</evidence>
<feature type="disulfide bond" evidence="20">
    <location>
        <begin position="381"/>
        <end position="403"/>
    </location>
</feature>
<evidence type="ECO:0000256" key="12">
    <source>
        <dbReference type="ARBA" id="ARBA00023049"/>
    </source>
</evidence>
<keyword evidence="2" id="KW-0217">Developmental protein</keyword>
<evidence type="ECO:0000256" key="17">
    <source>
        <dbReference type="PIRSR" id="PIRSR001199-2"/>
    </source>
</evidence>
<evidence type="ECO:0000313" key="27">
    <source>
        <dbReference type="Proteomes" id="UP001458880"/>
    </source>
</evidence>
<evidence type="ECO:0000256" key="18">
    <source>
        <dbReference type="PROSITE-ProRule" id="PRU00059"/>
    </source>
</evidence>
<dbReference type="EC" id="3.4.24.-" evidence="21"/>
<dbReference type="PROSITE" id="PS01187">
    <property type="entry name" value="EGF_CA"/>
    <property type="match status" value="2"/>
</dbReference>
<evidence type="ECO:0000256" key="4">
    <source>
        <dbReference type="ARBA" id="ARBA00022536"/>
    </source>
</evidence>
<name>A0AAW1HS25_POPJA</name>
<dbReference type="FunFam" id="2.60.120.290:FF:000005">
    <property type="entry name" value="Procollagen C-endopeptidase enhancer 1"/>
    <property type="match status" value="2"/>
</dbReference>
<keyword evidence="3" id="KW-0964">Secreted</keyword>
<dbReference type="FunFam" id="2.10.25.10:FF:000010">
    <property type="entry name" value="Pro-epidermal growth factor"/>
    <property type="match status" value="1"/>
</dbReference>
<gene>
    <name evidence="26" type="ORF">QE152_g40229</name>
</gene>
<dbReference type="SMART" id="SM00179">
    <property type="entry name" value="EGF_CA"/>
    <property type="match status" value="2"/>
</dbReference>
<dbReference type="SUPFAM" id="SSF55486">
    <property type="entry name" value="Metalloproteases ('zincins'), catalytic domain"/>
    <property type="match status" value="1"/>
</dbReference>
<dbReference type="SMART" id="SM00235">
    <property type="entry name" value="ZnMc"/>
    <property type="match status" value="1"/>
</dbReference>
<feature type="domain" description="CUB" evidence="23">
    <location>
        <begin position="1067"/>
        <end position="1183"/>
    </location>
</feature>
<feature type="domain" description="CUB" evidence="23">
    <location>
        <begin position="793"/>
        <end position="910"/>
    </location>
</feature>
<evidence type="ECO:0000256" key="16">
    <source>
        <dbReference type="PIRSR" id="PIRSR001199-1"/>
    </source>
</evidence>
<evidence type="ECO:0000256" key="15">
    <source>
        <dbReference type="ARBA" id="ARBA00023180"/>
    </source>
</evidence>
<dbReference type="InterPro" id="IPR009030">
    <property type="entry name" value="Growth_fac_rcpt_cys_sf"/>
</dbReference>
<keyword evidence="4 19" id="KW-0245">EGF-like domain</keyword>
<dbReference type="GO" id="GO:0004222">
    <property type="term" value="F:metalloendopeptidase activity"/>
    <property type="evidence" value="ECO:0007669"/>
    <property type="project" value="UniProtKB-UniRule"/>
</dbReference>
<evidence type="ECO:0000256" key="13">
    <source>
        <dbReference type="ARBA" id="ARBA00023145"/>
    </source>
</evidence>
<feature type="active site" evidence="16 20">
    <location>
        <position position="412"/>
    </location>
</feature>
<dbReference type="PROSITE" id="PS01186">
    <property type="entry name" value="EGF_2"/>
    <property type="match status" value="1"/>
</dbReference>
<evidence type="ECO:0000256" key="5">
    <source>
        <dbReference type="ARBA" id="ARBA00022670"/>
    </source>
</evidence>
<dbReference type="SMART" id="SM00042">
    <property type="entry name" value="CUB"/>
    <property type="match status" value="5"/>
</dbReference>
<dbReference type="PROSITE" id="PS51864">
    <property type="entry name" value="ASTACIN"/>
    <property type="match status" value="1"/>
</dbReference>
<comment type="cofactor">
    <cofactor evidence="20 21">
        <name>Zn(2+)</name>
        <dbReference type="ChEBI" id="CHEBI:29105"/>
    </cofactor>
    <text evidence="20 21">Binds 1 zinc ion per subunit.</text>
</comment>
<dbReference type="PIRSF" id="PIRSF001199">
    <property type="entry name" value="BMP_1/tolloid-like"/>
    <property type="match status" value="1"/>
</dbReference>
<dbReference type="PANTHER" id="PTHR24251">
    <property type="entry name" value="OVOCHYMASE-RELATED"/>
    <property type="match status" value="1"/>
</dbReference>
<evidence type="ECO:0000259" key="25">
    <source>
        <dbReference type="PROSITE" id="PS51864"/>
    </source>
</evidence>
<dbReference type="PRINTS" id="PR00480">
    <property type="entry name" value="ASTACIN"/>
</dbReference>
<evidence type="ECO:0000256" key="8">
    <source>
        <dbReference type="ARBA" id="ARBA00022737"/>
    </source>
</evidence>
<feature type="region of interest" description="Disordered" evidence="22">
    <location>
        <begin position="256"/>
        <end position="275"/>
    </location>
</feature>
<keyword evidence="5 20" id="KW-0645">Protease</keyword>
<feature type="region of interest" description="Disordered" evidence="22">
    <location>
        <begin position="1"/>
        <end position="23"/>
    </location>
</feature>
<dbReference type="Proteomes" id="UP001458880">
    <property type="component" value="Unassembled WGS sequence"/>
</dbReference>
<evidence type="ECO:0000256" key="9">
    <source>
        <dbReference type="ARBA" id="ARBA00022801"/>
    </source>
</evidence>
<keyword evidence="14 18" id="KW-1015">Disulfide bond</keyword>
<dbReference type="FunFam" id="2.60.120.290:FF:000013">
    <property type="entry name" value="Membrane frizzled-related protein"/>
    <property type="match status" value="1"/>
</dbReference>
<dbReference type="FunFam" id="2.60.120.290:FF:000052">
    <property type="entry name" value="Metalloendopeptidase"/>
    <property type="match status" value="1"/>
</dbReference>
<feature type="binding site" evidence="17 20">
    <location>
        <position position="415"/>
    </location>
    <ligand>
        <name>Zn(2+)</name>
        <dbReference type="ChEBI" id="CHEBI:29105"/>
        <note>catalytic</note>
    </ligand>
</feature>
<keyword evidence="6 17" id="KW-0479">Metal-binding</keyword>
<keyword evidence="10 17" id="KW-0862">Zinc</keyword>
<evidence type="ECO:0000256" key="3">
    <source>
        <dbReference type="ARBA" id="ARBA00022525"/>
    </source>
</evidence>
<keyword evidence="9 20" id="KW-0378">Hydrolase</keyword>
<dbReference type="Pfam" id="PF01400">
    <property type="entry name" value="Astacin"/>
    <property type="match status" value="1"/>
</dbReference>
<comment type="caution">
    <text evidence="26">The sequence shown here is derived from an EMBL/GenBank/DDBJ whole genome shotgun (WGS) entry which is preliminary data.</text>
</comment>
<evidence type="ECO:0000256" key="2">
    <source>
        <dbReference type="ARBA" id="ARBA00022473"/>
    </source>
</evidence>
<dbReference type="Pfam" id="PF00431">
    <property type="entry name" value="CUB"/>
    <property type="match status" value="5"/>
</dbReference>
<keyword evidence="7" id="KW-0732">Signal</keyword>
<dbReference type="SMART" id="SM00181">
    <property type="entry name" value="EGF"/>
    <property type="match status" value="2"/>
</dbReference>
<dbReference type="GO" id="GO:0005509">
    <property type="term" value="F:calcium ion binding"/>
    <property type="evidence" value="ECO:0007669"/>
    <property type="project" value="InterPro"/>
</dbReference>
<dbReference type="CDD" id="cd04281">
    <property type="entry name" value="ZnMc_BMP1_TLD"/>
    <property type="match status" value="1"/>
</dbReference>
<dbReference type="PROSITE" id="PS01180">
    <property type="entry name" value="CUB"/>
    <property type="match status" value="5"/>
</dbReference>
<feature type="domain" description="CUB" evidence="23">
    <location>
        <begin position="520"/>
        <end position="636"/>
    </location>
</feature>
<evidence type="ECO:0000259" key="24">
    <source>
        <dbReference type="PROSITE" id="PS50026"/>
    </source>
</evidence>
<dbReference type="InterPro" id="IPR006026">
    <property type="entry name" value="Peptidase_Metallo"/>
</dbReference>
<protein>
    <recommendedName>
        <fullName evidence="21">Metalloendopeptidase</fullName>
        <ecNumber evidence="21">3.4.24.-</ecNumber>
    </recommendedName>
</protein>
<dbReference type="InterPro" id="IPR000742">
    <property type="entry name" value="EGF"/>
</dbReference>
<feature type="domain" description="Peptidase M12A" evidence="25">
    <location>
        <begin position="317"/>
        <end position="518"/>
    </location>
</feature>
<keyword evidence="11" id="KW-0106">Calcium</keyword>
<comment type="caution">
    <text evidence="19">Lacks conserved residue(s) required for the propagation of feature annotation.</text>
</comment>
<dbReference type="SUPFAM" id="SSF57184">
    <property type="entry name" value="Growth factor receptor domain"/>
    <property type="match status" value="1"/>
</dbReference>
<dbReference type="EMBL" id="JASPKY010001076">
    <property type="protein sequence ID" value="KAK9679164.1"/>
    <property type="molecule type" value="Genomic_DNA"/>
</dbReference>
<evidence type="ECO:0000256" key="14">
    <source>
        <dbReference type="ARBA" id="ARBA00023157"/>
    </source>
</evidence>
<dbReference type="InterPro" id="IPR035914">
    <property type="entry name" value="Sperma_CUB_dom_sf"/>
</dbReference>
<feature type="disulfide bond" evidence="18">
    <location>
        <begin position="637"/>
        <end position="664"/>
    </location>
</feature>
<comment type="subcellular location">
    <subcellularLocation>
        <location evidence="1">Secreted</location>
    </subcellularLocation>
</comment>
<dbReference type="SUPFAM" id="SSF49854">
    <property type="entry name" value="Spermadhesin, CUB domain"/>
    <property type="match status" value="5"/>
</dbReference>
<dbReference type="Pfam" id="PF14670">
    <property type="entry name" value="FXa_inhibition"/>
    <property type="match status" value="2"/>
</dbReference>
<evidence type="ECO:0000256" key="7">
    <source>
        <dbReference type="ARBA" id="ARBA00022729"/>
    </source>
</evidence>
<organism evidence="26 27">
    <name type="scientific">Popillia japonica</name>
    <name type="common">Japanese beetle</name>
    <dbReference type="NCBI Taxonomy" id="7064"/>
    <lineage>
        <taxon>Eukaryota</taxon>
        <taxon>Metazoa</taxon>
        <taxon>Ecdysozoa</taxon>
        <taxon>Arthropoda</taxon>
        <taxon>Hexapoda</taxon>
        <taxon>Insecta</taxon>
        <taxon>Pterygota</taxon>
        <taxon>Neoptera</taxon>
        <taxon>Endopterygota</taxon>
        <taxon>Coleoptera</taxon>
        <taxon>Polyphaga</taxon>
        <taxon>Scarabaeiformia</taxon>
        <taxon>Scarabaeidae</taxon>
        <taxon>Rutelinae</taxon>
        <taxon>Popillia</taxon>
    </lineage>
</organism>
<keyword evidence="27" id="KW-1185">Reference proteome</keyword>
<evidence type="ECO:0000256" key="11">
    <source>
        <dbReference type="ARBA" id="ARBA00022837"/>
    </source>
</evidence>
<sequence>MGDQPGKALFDQASGVKPKTDQPNPRKLCLVICSNQTLSDLTKSCLTRPAEFFFMSVATIKIHNSAIKPNQTLIYTSCTCGHSDNEYDEVIAVEPAKGQAVVANSVADAAIRRYIGAKCGFLGDIAIPDDYPKPDLKKDEEEQLKQLVLEGLQIEEEGLLHLIRKKVKQPIPLEATKIYNDPLDTSKYTYPDAVDVKKDYTLRSSHSHNVKINDLDYEDRLKKVQSNAREINEGYPTLTSEKPKIRHQRKLEFKKRLKSATTSNNQASPSLPTSTATTLNQEEVPVHEFEPTFDFKPKTHSTNFYNEKTTHRRVTRAATARKERVWDYGVIPYEIDGNFSGGHKALFKQAMRHWENFTCVKFVERSPDEHPNYILFTERPCGCCSFVGKRGNGVQAISIGKNCDKFGIVVHELGHVVGFWHEHTRPDRDRHVNIIRDNIMNGQEYNFNKLNEEEVNSLGLTYDYDSIMHYARNTFSKGTYLDTIQPMDVPGRKRPEIGQRVRLSEGDISQTNLLYKCPKCGRTYQANSATFSSPGYLSPTYNLPEDGERCEWRITATHGERIILNITELDITKSQECKSDYLEIRDGYWHRSQLLGRYCGFGRVTEPIVSTGSRMLLTLVLKSAGHKGFIANYEAVCGGEVDLESGGHLESPNYPEDYQPNKECIWKLTVPVDYQVALKFQSFEVENHDNCVYDYVEVRDGLTMESPLMGVFCGYKIPPNIRSTGNHLLVKFVSDGSVQKPGFSAIFMKEFDECSMGDHGCAQECINTLGSYECSCRIGYELHSDGKSCEDACGGTFEVANGTITSPSFPHLYPANKNCVWEIIAPQQFRITLNFTHFDLEGNHVPQQPCEYDRVEISSKLGESRFNKHGVFCGSKLPLPITSDGNTLRIVFSSDASVQKSGFAAVFFTDRDECAINNGGCQHECINTLGSYICACHNGFTLHDNQRDCKEGGCKYEISAPYGTISSPNYPEYYPSRKDCVWHFTTTPGHRIKIMFLSFEMEPHQECSYDHIAFYDGDSPESNMLGRFCGSKMPHPIAATGNQMYMVFKSDASVQRKGFQATHATACGGHLQAGFERKHFYSHARFGSASYDIRTDCDWTIEAMHGYNVHLMFVTFDIEDQKDCEYDYVEVFSGFDSSGDSYGRFCGHTKPDNIISLHEALLIRFRTDDTMVYKGFSMAYEAIETYETEVEI</sequence>
<dbReference type="FunFam" id="2.60.120.290:FF:000004">
    <property type="entry name" value="Metalloendopeptidase"/>
    <property type="match status" value="1"/>
</dbReference>
<dbReference type="PROSITE" id="PS50026">
    <property type="entry name" value="EGF_3"/>
    <property type="match status" value="1"/>
</dbReference>
<dbReference type="CDD" id="cd00041">
    <property type="entry name" value="CUB"/>
    <property type="match status" value="5"/>
</dbReference>
<dbReference type="GO" id="GO:0030513">
    <property type="term" value="P:positive regulation of BMP signaling pathway"/>
    <property type="evidence" value="ECO:0007669"/>
    <property type="project" value="UniProtKB-ARBA"/>
</dbReference>
<feature type="binding site" evidence="17 20">
    <location>
        <position position="411"/>
    </location>
    <ligand>
        <name>Zn(2+)</name>
        <dbReference type="ChEBI" id="CHEBI:29105"/>
        <note>catalytic</note>
    </ligand>
</feature>
<evidence type="ECO:0000256" key="19">
    <source>
        <dbReference type="PROSITE-ProRule" id="PRU00076"/>
    </source>
</evidence>
<evidence type="ECO:0000256" key="20">
    <source>
        <dbReference type="PROSITE-ProRule" id="PRU01211"/>
    </source>
</evidence>
<evidence type="ECO:0000256" key="10">
    <source>
        <dbReference type="ARBA" id="ARBA00022833"/>
    </source>
</evidence>
<keyword evidence="15" id="KW-0325">Glycoprotein</keyword>
<dbReference type="GO" id="GO:0016485">
    <property type="term" value="P:protein processing"/>
    <property type="evidence" value="ECO:0007669"/>
    <property type="project" value="UniProtKB-ARBA"/>
</dbReference>
<feature type="domain" description="EGF-like" evidence="24">
    <location>
        <begin position="910"/>
        <end position="946"/>
    </location>
</feature>
<dbReference type="Gene3D" id="3.40.390.10">
    <property type="entry name" value="Collagenase (Catalytic Domain)"/>
    <property type="match status" value="1"/>
</dbReference>
<dbReference type="GO" id="GO:0008270">
    <property type="term" value="F:zinc ion binding"/>
    <property type="evidence" value="ECO:0007669"/>
    <property type="project" value="UniProtKB-UniRule"/>
</dbReference>
<dbReference type="Gene3D" id="2.10.25.10">
    <property type="entry name" value="Laminin"/>
    <property type="match status" value="2"/>
</dbReference>
<dbReference type="GO" id="GO:0048731">
    <property type="term" value="P:system development"/>
    <property type="evidence" value="ECO:0007669"/>
    <property type="project" value="UniProtKB-ARBA"/>
</dbReference>
<dbReference type="GO" id="GO:0048468">
    <property type="term" value="P:cell development"/>
    <property type="evidence" value="ECO:0007669"/>
    <property type="project" value="UniProtKB-ARBA"/>
</dbReference>
<keyword evidence="13" id="KW-0865">Zymogen</keyword>
<dbReference type="InterPro" id="IPR001506">
    <property type="entry name" value="Peptidase_M12A"/>
</dbReference>
<dbReference type="InterPro" id="IPR000859">
    <property type="entry name" value="CUB_dom"/>
</dbReference>
<dbReference type="InterPro" id="IPR034036">
    <property type="entry name" value="ZnMP_TLD/BMP1"/>
</dbReference>
<evidence type="ECO:0000256" key="1">
    <source>
        <dbReference type="ARBA" id="ARBA00004613"/>
    </source>
</evidence>
<dbReference type="GO" id="GO:0032927">
    <property type="term" value="P:positive regulation of activin receptor signaling pathway"/>
    <property type="evidence" value="ECO:0007669"/>
    <property type="project" value="UniProtKB-ARBA"/>
</dbReference>
<dbReference type="PROSITE" id="PS00010">
    <property type="entry name" value="ASX_HYDROXYL"/>
    <property type="match status" value="2"/>
</dbReference>
<dbReference type="Gene3D" id="2.60.120.290">
    <property type="entry name" value="Spermadhesin, CUB domain"/>
    <property type="match status" value="5"/>
</dbReference>
<dbReference type="GO" id="GO:0008586">
    <property type="term" value="P:imaginal disc-derived wing vein morphogenesis"/>
    <property type="evidence" value="ECO:0007669"/>
    <property type="project" value="UniProtKB-ARBA"/>
</dbReference>
<evidence type="ECO:0000259" key="23">
    <source>
        <dbReference type="PROSITE" id="PS01180"/>
    </source>
</evidence>
<dbReference type="InterPro" id="IPR018097">
    <property type="entry name" value="EGF_Ca-bd_CS"/>
</dbReference>
<keyword evidence="8" id="KW-0677">Repeat</keyword>
<dbReference type="AlphaFoldDB" id="A0AAW1HS25"/>
<accession>A0AAW1HS25</accession>
<dbReference type="InterPro" id="IPR015446">
    <property type="entry name" value="BMP_1/tolloid-like"/>
</dbReference>
<reference evidence="26 27" key="1">
    <citation type="journal article" date="2024" name="BMC Genomics">
        <title>De novo assembly and annotation of Popillia japonica's genome with initial clues to its potential as an invasive pest.</title>
        <authorList>
            <person name="Cucini C."/>
            <person name="Boschi S."/>
            <person name="Funari R."/>
            <person name="Cardaioli E."/>
            <person name="Iannotti N."/>
            <person name="Marturano G."/>
            <person name="Paoli F."/>
            <person name="Bruttini M."/>
            <person name="Carapelli A."/>
            <person name="Frati F."/>
            <person name="Nardi F."/>
        </authorList>
    </citation>
    <scope>NUCLEOTIDE SEQUENCE [LARGE SCALE GENOMIC DNA]</scope>
    <source>
        <strain evidence="26">DMR45628</strain>
    </source>
</reference>
<keyword evidence="12 20" id="KW-0482">Metalloprotease</keyword>
<evidence type="ECO:0000313" key="26">
    <source>
        <dbReference type="EMBL" id="KAK9679164.1"/>
    </source>
</evidence>
<dbReference type="InterPro" id="IPR001881">
    <property type="entry name" value="EGF-like_Ca-bd_dom"/>
</dbReference>
<feature type="domain" description="CUB" evidence="23">
    <location>
        <begin position="637"/>
        <end position="750"/>
    </location>
</feature>
<feature type="binding site" evidence="17 20">
    <location>
        <position position="421"/>
    </location>
    <ligand>
        <name>Zn(2+)</name>
        <dbReference type="ChEBI" id="CHEBI:29105"/>
        <note>catalytic</note>
    </ligand>
</feature>
<dbReference type="InterPro" id="IPR024079">
    <property type="entry name" value="MetalloPept_cat_dom_sf"/>
</dbReference>
<dbReference type="FunFam" id="3.40.390.10:FF:000004">
    <property type="entry name" value="Metalloendopeptidase"/>
    <property type="match status" value="1"/>
</dbReference>
<dbReference type="FunFam" id="2.10.25.10:FF:000022">
    <property type="entry name" value="Metalloendopeptidase"/>
    <property type="match status" value="1"/>
</dbReference>
<dbReference type="InterPro" id="IPR000152">
    <property type="entry name" value="EGF-type_Asp/Asn_hydroxyl_site"/>
</dbReference>
<dbReference type="PANTHER" id="PTHR24251:SF43">
    <property type="entry name" value="TOLLOID-LIKE PROTEIN 2"/>
    <property type="match status" value="1"/>
</dbReference>
<evidence type="ECO:0000256" key="6">
    <source>
        <dbReference type="ARBA" id="ARBA00022723"/>
    </source>
</evidence>
<feature type="disulfide bond" evidence="20">
    <location>
        <begin position="383"/>
        <end position="384"/>
    </location>
</feature>
<proteinExistence type="predicted"/>
<dbReference type="GO" id="GO:0005615">
    <property type="term" value="C:extracellular space"/>
    <property type="evidence" value="ECO:0007669"/>
    <property type="project" value="UniProtKB-ARBA"/>
</dbReference>